<gene>
    <name evidence="2" type="ORF">SDC9_129160</name>
</gene>
<name>A0A645CZW6_9ZZZZ</name>
<keyword evidence="1" id="KW-0812">Transmembrane</keyword>
<dbReference type="EMBL" id="VSSQ01031276">
    <property type="protein sequence ID" value="MPM82102.1"/>
    <property type="molecule type" value="Genomic_DNA"/>
</dbReference>
<feature type="transmembrane region" description="Helical" evidence="1">
    <location>
        <begin position="18"/>
        <end position="40"/>
    </location>
</feature>
<comment type="caution">
    <text evidence="2">The sequence shown here is derived from an EMBL/GenBank/DDBJ whole genome shotgun (WGS) entry which is preliminary data.</text>
</comment>
<dbReference type="AlphaFoldDB" id="A0A645CZW6"/>
<reference evidence="2" key="1">
    <citation type="submission" date="2019-08" db="EMBL/GenBank/DDBJ databases">
        <authorList>
            <person name="Kucharzyk K."/>
            <person name="Murdoch R.W."/>
            <person name="Higgins S."/>
            <person name="Loffler F."/>
        </authorList>
    </citation>
    <scope>NUCLEOTIDE SEQUENCE</scope>
</reference>
<evidence type="ECO:0000313" key="2">
    <source>
        <dbReference type="EMBL" id="MPM82102.1"/>
    </source>
</evidence>
<protein>
    <submittedName>
        <fullName evidence="2">Uncharacterized protein</fullName>
    </submittedName>
</protein>
<sequence length="76" mass="9322">MIVKEIIKDEFLHYFMPFFIRMVALAHKCIQIFTVFLLLFESGITIYQSRPVFYREIPYLITVLLQRRIIIQHIFR</sequence>
<keyword evidence="1" id="KW-1133">Transmembrane helix</keyword>
<proteinExistence type="predicted"/>
<accession>A0A645CZW6</accession>
<organism evidence="2">
    <name type="scientific">bioreactor metagenome</name>
    <dbReference type="NCBI Taxonomy" id="1076179"/>
    <lineage>
        <taxon>unclassified sequences</taxon>
        <taxon>metagenomes</taxon>
        <taxon>ecological metagenomes</taxon>
    </lineage>
</organism>
<evidence type="ECO:0000256" key="1">
    <source>
        <dbReference type="SAM" id="Phobius"/>
    </source>
</evidence>
<keyword evidence="1" id="KW-0472">Membrane</keyword>